<evidence type="ECO:0000313" key="1">
    <source>
        <dbReference type="EMBL" id="RQP23795.1"/>
    </source>
</evidence>
<reference evidence="1 2" key="1">
    <citation type="submission" date="2018-08" db="EMBL/GenBank/DDBJ databases">
        <authorList>
            <person name="Khan S.A."/>
            <person name="Jeon C.O."/>
            <person name="Chun B.H."/>
            <person name="Jeong S.E."/>
        </authorList>
    </citation>
    <scope>NUCLEOTIDE SEQUENCE [LARGE SCALE GENOMIC DNA]</scope>
    <source>
        <strain evidence="1 2">S-16</strain>
    </source>
</reference>
<keyword evidence="2" id="KW-1185">Reference proteome</keyword>
<dbReference type="InterPro" id="IPR034660">
    <property type="entry name" value="DinB/YfiT-like"/>
</dbReference>
<name>A0A3N7JY49_9BURK</name>
<dbReference type="OrthoDB" id="338237at2"/>
<reference evidence="1 2" key="2">
    <citation type="submission" date="2018-12" db="EMBL/GenBank/DDBJ databases">
        <title>Rhizobacter gummiphilus sp. nov., a rubber-degrading bacterium isolated from the soil of a botanical garden in Japan.</title>
        <authorList>
            <person name="Shunsuke S.S."/>
        </authorList>
    </citation>
    <scope>NUCLEOTIDE SEQUENCE [LARGE SCALE GENOMIC DNA]</scope>
    <source>
        <strain evidence="1 2">S-16</strain>
    </source>
</reference>
<proteinExistence type="predicted"/>
<protein>
    <submittedName>
        <fullName evidence="1">DUF1993 domain-containing protein</fullName>
    </submittedName>
</protein>
<dbReference type="PANTHER" id="PTHR36922:SF1">
    <property type="entry name" value="DUF1993 DOMAIN-CONTAINING PROTEIN"/>
    <property type="match status" value="1"/>
</dbReference>
<dbReference type="Pfam" id="PF09351">
    <property type="entry name" value="DUF1993"/>
    <property type="match status" value="1"/>
</dbReference>
<sequence>MSISMHSASVPIFVRMFNNLLTWLDKAEAHAAAKKFEPTVLLGARLAPDMLPFTKQIQIASDAAKFGVARLAGIEAPKFEDNEATLDELRERIRKTIAFVESVPADKINGSEDHDITVPRRDGPIVVKGEPYLKNFVLPNFFFHVTTAYALLRHNGVDLGKSDYLGPLK</sequence>
<dbReference type="AlphaFoldDB" id="A0A3N7JY49"/>
<dbReference type="InterPro" id="IPR018531">
    <property type="entry name" value="DUF1993"/>
</dbReference>
<dbReference type="RefSeq" id="WP_124541525.1">
    <property type="nucleotide sequence ID" value="NZ_QUSW01000004.1"/>
</dbReference>
<evidence type="ECO:0000313" key="2">
    <source>
        <dbReference type="Proteomes" id="UP000267464"/>
    </source>
</evidence>
<dbReference type="Gene3D" id="1.20.120.450">
    <property type="entry name" value="dinb family like domain"/>
    <property type="match status" value="1"/>
</dbReference>
<gene>
    <name evidence="1" type="ORF">DZC73_16890</name>
</gene>
<organism evidence="1 2">
    <name type="scientific">Piscinibacter terrae</name>
    <dbReference type="NCBI Taxonomy" id="2496871"/>
    <lineage>
        <taxon>Bacteria</taxon>
        <taxon>Pseudomonadati</taxon>
        <taxon>Pseudomonadota</taxon>
        <taxon>Betaproteobacteria</taxon>
        <taxon>Burkholderiales</taxon>
        <taxon>Sphaerotilaceae</taxon>
        <taxon>Piscinibacter</taxon>
    </lineage>
</organism>
<dbReference type="PANTHER" id="PTHR36922">
    <property type="entry name" value="BLL2446 PROTEIN"/>
    <property type="match status" value="1"/>
</dbReference>
<accession>A0A3N7JY49</accession>
<dbReference type="SUPFAM" id="SSF109854">
    <property type="entry name" value="DinB/YfiT-like putative metalloenzymes"/>
    <property type="match status" value="1"/>
</dbReference>
<dbReference type="Proteomes" id="UP000267464">
    <property type="component" value="Unassembled WGS sequence"/>
</dbReference>
<dbReference type="EMBL" id="QUSW01000004">
    <property type="protein sequence ID" value="RQP23795.1"/>
    <property type="molecule type" value="Genomic_DNA"/>
</dbReference>
<comment type="caution">
    <text evidence="1">The sequence shown here is derived from an EMBL/GenBank/DDBJ whole genome shotgun (WGS) entry which is preliminary data.</text>
</comment>